<dbReference type="Proteomes" id="UP000016960">
    <property type="component" value="Unassembled WGS sequence"/>
</dbReference>
<organism evidence="2 3">
    <name type="scientific">Rubidibacter lacunae KORDI 51-2</name>
    <dbReference type="NCBI Taxonomy" id="582515"/>
    <lineage>
        <taxon>Bacteria</taxon>
        <taxon>Bacillati</taxon>
        <taxon>Cyanobacteriota</taxon>
        <taxon>Cyanophyceae</taxon>
        <taxon>Oscillatoriophycideae</taxon>
        <taxon>Chroococcales</taxon>
        <taxon>Aphanothecaceae</taxon>
        <taxon>Rubidibacter</taxon>
    </lineage>
</organism>
<sequence>MALSHGKQTQSARQCGCDWAIERLPGLSAEYGRQLERRGIETTLQLLHRTRSQPARQELAHALRAPRQEIDKWVAMADLARLPGVGCQYCGLLLHAGIASVGQLAQTPVRRLHQQILRLQVATMHRRDLCPSPAELQDWIAQARHLQH</sequence>
<evidence type="ECO:0000313" key="3">
    <source>
        <dbReference type="Proteomes" id="UP000016960"/>
    </source>
</evidence>
<keyword evidence="3" id="KW-1185">Reference proteome</keyword>
<dbReference type="OrthoDB" id="530698at2"/>
<proteinExistence type="predicted"/>
<accession>U5DSD1</accession>
<dbReference type="PATRIC" id="fig|582515.4.peg.817"/>
<dbReference type="InParanoid" id="U5DSD1"/>
<name>U5DSD1_9CHRO</name>
<feature type="domain" description="DUF4332" evidence="1">
    <location>
        <begin position="25"/>
        <end position="146"/>
    </location>
</feature>
<dbReference type="EMBL" id="ASSJ01000016">
    <property type="protein sequence ID" value="ERN42580.1"/>
    <property type="molecule type" value="Genomic_DNA"/>
</dbReference>
<dbReference type="Pfam" id="PF14229">
    <property type="entry name" value="DUF4332"/>
    <property type="match status" value="1"/>
</dbReference>
<gene>
    <name evidence="2" type="ORF">KR51_00007380</name>
</gene>
<dbReference type="AlphaFoldDB" id="U5DSD1"/>
<dbReference type="InterPro" id="IPR025567">
    <property type="entry name" value="DUF4332"/>
</dbReference>
<evidence type="ECO:0000259" key="1">
    <source>
        <dbReference type="Pfam" id="PF14229"/>
    </source>
</evidence>
<reference evidence="2 3" key="1">
    <citation type="submission" date="2013-05" db="EMBL/GenBank/DDBJ databases">
        <title>Draft genome sequence of Rubidibacter lacunae KORDI 51-2.</title>
        <authorList>
            <person name="Choi D.H."/>
            <person name="Noh J.H."/>
            <person name="Kwon K.-K."/>
            <person name="Lee J.-H."/>
            <person name="Ryu J.-Y."/>
        </authorList>
    </citation>
    <scope>NUCLEOTIDE SEQUENCE [LARGE SCALE GENOMIC DNA]</scope>
    <source>
        <strain evidence="2 3">KORDI 51-2</strain>
    </source>
</reference>
<evidence type="ECO:0000313" key="2">
    <source>
        <dbReference type="EMBL" id="ERN42580.1"/>
    </source>
</evidence>
<dbReference type="STRING" id="582515.KR51_00007380"/>
<comment type="caution">
    <text evidence="2">The sequence shown here is derived from an EMBL/GenBank/DDBJ whole genome shotgun (WGS) entry which is preliminary data.</text>
</comment>
<protein>
    <recommendedName>
        <fullName evidence="1">DUF4332 domain-containing protein</fullName>
    </recommendedName>
</protein>
<dbReference type="eggNOG" id="COG3743">
    <property type="taxonomic scope" value="Bacteria"/>
</dbReference>
<dbReference type="RefSeq" id="WP_022604818.1">
    <property type="nucleotide sequence ID" value="NZ_ASSJ01000016.1"/>
</dbReference>